<reference evidence="1 2" key="1">
    <citation type="submission" date="2021-02" db="EMBL/GenBank/DDBJ databases">
        <authorList>
            <person name="Pothier F. J."/>
        </authorList>
    </citation>
    <scope>NUCLEOTIDE SEQUENCE [LARGE SCALE GENOMIC DNA]</scope>
    <source>
        <strain evidence="1 2">1314c</strain>
    </source>
</reference>
<evidence type="ECO:0000313" key="2">
    <source>
        <dbReference type="Proteomes" id="UP000835242"/>
    </source>
</evidence>
<dbReference type="InterPro" id="IPR038258">
    <property type="entry name" value="Gp4_sf"/>
</dbReference>
<sequence length="117" mass="13292">MATYTREQIIRQVLMELGILDSNEAPEAEDAHDVGIRLQQVFEELNDEGLIPFQLEGEIPASYASPLSFIVARELVSTFGVESRASLLEQRADTAMTRLWKLREKTQSDQDARAVYY</sequence>
<name>A0AAU9I6R3_9XANT</name>
<dbReference type="RefSeq" id="WP_228600119.1">
    <property type="nucleotide sequence ID" value="NZ_HG992337.1"/>
</dbReference>
<evidence type="ECO:0000313" key="1">
    <source>
        <dbReference type="EMBL" id="CAE6836809.1"/>
    </source>
</evidence>
<dbReference type="Gene3D" id="1.10.3230.20">
    <property type="entry name" value="P22 tail accessory factor (Gp4)"/>
    <property type="match status" value="1"/>
</dbReference>
<gene>
    <name evidence="1" type="ORF">XA1314C_37220</name>
</gene>
<organism evidence="1 2">
    <name type="scientific">Xanthomonas arboricola</name>
    <dbReference type="NCBI Taxonomy" id="56448"/>
    <lineage>
        <taxon>Bacteria</taxon>
        <taxon>Pseudomonadati</taxon>
        <taxon>Pseudomonadota</taxon>
        <taxon>Gammaproteobacteria</taxon>
        <taxon>Lysobacterales</taxon>
        <taxon>Lysobacteraceae</taxon>
        <taxon>Xanthomonas</taxon>
    </lineage>
</organism>
<proteinExistence type="predicted"/>
<protein>
    <submittedName>
        <fullName evidence="1">Uncharacterized protein</fullName>
    </submittedName>
</protein>
<dbReference type="EMBL" id="HG992337">
    <property type="protein sequence ID" value="CAE6836809.1"/>
    <property type="molecule type" value="Genomic_DNA"/>
</dbReference>
<accession>A0AAU9I6R3</accession>
<dbReference type="Proteomes" id="UP000835242">
    <property type="component" value="Chromosome"/>
</dbReference>
<dbReference type="AlphaFoldDB" id="A0AAU9I6R3"/>
<dbReference type="EMBL" id="HG992337">
    <property type="protein sequence ID" value="CAE6836791.1"/>
    <property type="molecule type" value="Genomic_DNA"/>
</dbReference>